<dbReference type="InParanoid" id="K4AUJ3"/>
<dbReference type="AlphaFoldDB" id="K4AUJ3"/>
<accession>K4AUJ3</accession>
<protein>
    <submittedName>
        <fullName evidence="2">Uncharacterized protein</fullName>
    </submittedName>
</protein>
<dbReference type="PaxDb" id="4081-Solyc01g016620.1.1"/>
<evidence type="ECO:0000313" key="3">
    <source>
        <dbReference type="Proteomes" id="UP000004994"/>
    </source>
</evidence>
<reference evidence="2" key="2">
    <citation type="submission" date="2015-06" db="UniProtKB">
        <authorList>
            <consortium name="EnsemblPlants"/>
        </authorList>
    </citation>
    <scope>IDENTIFICATION</scope>
    <source>
        <strain evidence="2">cv. Heinz 1706</strain>
    </source>
</reference>
<proteinExistence type="predicted"/>
<evidence type="ECO:0000313" key="2">
    <source>
        <dbReference type="EnsemblPlants" id="Solyc01g016620.1.1"/>
    </source>
</evidence>
<dbReference type="HOGENOM" id="CLU_141919_0_0_1"/>
<dbReference type="EnsemblPlants" id="Solyc01g016620.1.1">
    <property type="protein sequence ID" value="Solyc01g016620.1.1"/>
    <property type="gene ID" value="Solyc01g016620.1"/>
</dbReference>
<sequence length="115" mass="12584">MVKVVLESIGFDHFREEEGFLGVELHRSLLFSPEKSVTGGTAASSLSVGAAVSLEKGRASCYWCSRLVLLSLVGVGAVWHAREDKRKRRARGRQGGGTTVRRRKRGGCGQREGRK</sequence>
<reference evidence="2" key="1">
    <citation type="journal article" date="2012" name="Nature">
        <title>The tomato genome sequence provides insights into fleshy fruit evolution.</title>
        <authorList>
            <consortium name="Tomato Genome Consortium"/>
        </authorList>
    </citation>
    <scope>NUCLEOTIDE SEQUENCE [LARGE SCALE GENOMIC DNA]</scope>
    <source>
        <strain evidence="2">cv. Heinz 1706</strain>
    </source>
</reference>
<feature type="region of interest" description="Disordered" evidence="1">
    <location>
        <begin position="84"/>
        <end position="115"/>
    </location>
</feature>
<evidence type="ECO:0000256" key="1">
    <source>
        <dbReference type="SAM" id="MobiDB-lite"/>
    </source>
</evidence>
<keyword evidence="3" id="KW-1185">Reference proteome</keyword>
<dbReference type="Gramene" id="Solyc01g016620.1.1">
    <property type="protein sequence ID" value="Solyc01g016620.1.1"/>
    <property type="gene ID" value="Solyc01g016620.1"/>
</dbReference>
<dbReference type="Proteomes" id="UP000004994">
    <property type="component" value="Chromosome 1"/>
</dbReference>
<name>K4AUJ3_SOLLC</name>
<organism evidence="2">
    <name type="scientific">Solanum lycopersicum</name>
    <name type="common">Tomato</name>
    <name type="synonym">Lycopersicon esculentum</name>
    <dbReference type="NCBI Taxonomy" id="4081"/>
    <lineage>
        <taxon>Eukaryota</taxon>
        <taxon>Viridiplantae</taxon>
        <taxon>Streptophyta</taxon>
        <taxon>Embryophyta</taxon>
        <taxon>Tracheophyta</taxon>
        <taxon>Spermatophyta</taxon>
        <taxon>Magnoliopsida</taxon>
        <taxon>eudicotyledons</taxon>
        <taxon>Gunneridae</taxon>
        <taxon>Pentapetalae</taxon>
        <taxon>asterids</taxon>
        <taxon>lamiids</taxon>
        <taxon>Solanales</taxon>
        <taxon>Solanaceae</taxon>
        <taxon>Solanoideae</taxon>
        <taxon>Solaneae</taxon>
        <taxon>Solanum</taxon>
        <taxon>Solanum subgen. Lycopersicon</taxon>
    </lineage>
</organism>